<proteinExistence type="predicted"/>
<protein>
    <submittedName>
        <fullName evidence="1">Uncharacterized protein</fullName>
    </submittedName>
</protein>
<reference evidence="1" key="1">
    <citation type="submission" date="2019-03" db="EMBL/GenBank/DDBJ databases">
        <authorList>
            <person name="Danneels B."/>
        </authorList>
    </citation>
    <scope>NUCLEOTIDE SEQUENCE</scope>
</reference>
<dbReference type="AlphaFoldDB" id="A0A484RX42"/>
<dbReference type="SUPFAM" id="SSF56935">
    <property type="entry name" value="Porins"/>
    <property type="match status" value="1"/>
</dbReference>
<evidence type="ECO:0000313" key="1">
    <source>
        <dbReference type="EMBL" id="VFR54090.1"/>
    </source>
</evidence>
<dbReference type="EMBL" id="CAADII010000019">
    <property type="protein sequence ID" value="VFR54090.1"/>
    <property type="molecule type" value="Genomic_DNA"/>
</dbReference>
<organism evidence="1">
    <name type="scientific">plant metagenome</name>
    <dbReference type="NCBI Taxonomy" id="1297885"/>
    <lineage>
        <taxon>unclassified sequences</taxon>
        <taxon>metagenomes</taxon>
        <taxon>organismal metagenomes</taxon>
    </lineage>
</organism>
<sequence>MLRDRWDVRFTTPTATAPATPPTTSPSYAHLKADYDGKDYFASAQYRFYGGSVLYSSAAGYRNYPGEVSFPLQAYAGRRFANGGRVAVGLQPVVLDEQYWGAQVLGSIGFVVGLEEVYAPGITYRHDGDGYRLAAGYYPTSTPDGKGISCDGAHYSTAFVQGDSYVPHGTSTSERNLVAATVDWDLLKHDDITMSAAVSGLYSRLQDESGT</sequence>
<gene>
    <name evidence="1" type="ORF">BRI6_4702</name>
</gene>
<accession>A0A484RX42</accession>
<name>A0A484RX42_9ZZZZ</name>